<proteinExistence type="predicted"/>
<evidence type="ECO:0000313" key="1">
    <source>
        <dbReference type="EMBL" id="JAD97836.1"/>
    </source>
</evidence>
<organism evidence="1">
    <name type="scientific">Arundo donax</name>
    <name type="common">Giant reed</name>
    <name type="synonym">Donax arundinaceus</name>
    <dbReference type="NCBI Taxonomy" id="35708"/>
    <lineage>
        <taxon>Eukaryota</taxon>
        <taxon>Viridiplantae</taxon>
        <taxon>Streptophyta</taxon>
        <taxon>Embryophyta</taxon>
        <taxon>Tracheophyta</taxon>
        <taxon>Spermatophyta</taxon>
        <taxon>Magnoliopsida</taxon>
        <taxon>Liliopsida</taxon>
        <taxon>Poales</taxon>
        <taxon>Poaceae</taxon>
        <taxon>PACMAD clade</taxon>
        <taxon>Arundinoideae</taxon>
        <taxon>Arundineae</taxon>
        <taxon>Arundo</taxon>
    </lineage>
</organism>
<dbReference type="AlphaFoldDB" id="A0A0A9ECN6"/>
<reference evidence="1" key="2">
    <citation type="journal article" date="2015" name="Data Brief">
        <title>Shoot transcriptome of the giant reed, Arundo donax.</title>
        <authorList>
            <person name="Barrero R.A."/>
            <person name="Guerrero F.D."/>
            <person name="Moolhuijzen P."/>
            <person name="Goolsby J.A."/>
            <person name="Tidwell J."/>
            <person name="Bellgard S.E."/>
            <person name="Bellgard M.I."/>
        </authorList>
    </citation>
    <scope>NUCLEOTIDE SEQUENCE</scope>
    <source>
        <tissue evidence="1">Shoot tissue taken approximately 20 cm above the soil surface</tissue>
    </source>
</reference>
<accession>A0A0A9ECN6</accession>
<sequence>MIYYFQFISYALSILI</sequence>
<reference evidence="1" key="1">
    <citation type="submission" date="2014-09" db="EMBL/GenBank/DDBJ databases">
        <authorList>
            <person name="Magalhaes I.L.F."/>
            <person name="Oliveira U."/>
            <person name="Santos F.R."/>
            <person name="Vidigal T.H.D.A."/>
            <person name="Brescovit A.D."/>
            <person name="Santos A.J."/>
        </authorList>
    </citation>
    <scope>NUCLEOTIDE SEQUENCE</scope>
    <source>
        <tissue evidence="1">Shoot tissue taken approximately 20 cm above the soil surface</tissue>
    </source>
</reference>
<name>A0A0A9ECN6_ARUDO</name>
<protein>
    <submittedName>
        <fullName evidence="1">Uncharacterized protein</fullName>
    </submittedName>
</protein>
<dbReference type="EMBL" id="GBRH01200059">
    <property type="protein sequence ID" value="JAD97836.1"/>
    <property type="molecule type" value="Transcribed_RNA"/>
</dbReference>